<evidence type="ECO:0000256" key="6">
    <source>
        <dbReference type="ARBA" id="ARBA00023012"/>
    </source>
</evidence>
<name>A0A1I2DW49_9RHOB</name>
<dbReference type="InterPro" id="IPR004358">
    <property type="entry name" value="Sig_transdc_His_kin-like_C"/>
</dbReference>
<dbReference type="SMART" id="SM00091">
    <property type="entry name" value="PAS"/>
    <property type="match status" value="1"/>
</dbReference>
<dbReference type="InterPro" id="IPR000700">
    <property type="entry name" value="PAS-assoc_C"/>
</dbReference>
<dbReference type="SMART" id="SM00388">
    <property type="entry name" value="HisKA"/>
    <property type="match status" value="1"/>
</dbReference>
<evidence type="ECO:0000259" key="8">
    <source>
        <dbReference type="PROSITE" id="PS50113"/>
    </source>
</evidence>
<keyword evidence="5" id="KW-0418">Kinase</keyword>
<keyword evidence="3" id="KW-0597">Phosphoprotein</keyword>
<dbReference type="PRINTS" id="PR00344">
    <property type="entry name" value="BCTRLSENSOR"/>
</dbReference>
<dbReference type="Gene3D" id="3.30.450.20">
    <property type="entry name" value="PAS domain"/>
    <property type="match status" value="1"/>
</dbReference>
<dbReference type="InterPro" id="IPR000014">
    <property type="entry name" value="PAS"/>
</dbReference>
<feature type="domain" description="PAC" evidence="8">
    <location>
        <begin position="471"/>
        <end position="523"/>
    </location>
</feature>
<dbReference type="EC" id="2.7.13.3" evidence="2"/>
<evidence type="ECO:0000313" key="10">
    <source>
        <dbReference type="Proteomes" id="UP000198977"/>
    </source>
</evidence>
<dbReference type="Pfam" id="PF00512">
    <property type="entry name" value="HisKA"/>
    <property type="match status" value="1"/>
</dbReference>
<dbReference type="FunFam" id="3.30.565.10:FF:000006">
    <property type="entry name" value="Sensor histidine kinase WalK"/>
    <property type="match status" value="1"/>
</dbReference>
<sequence length="1116" mass="120482">MTPAALADDLTGIDRQAKLMQGRSRHCGGIGVGFASLGKMVRVFIAWAVLALLLASPAHAQENAQEITQLTLGVLATEGATRALEAWTPTLDLLNRAAVAQKSPFRFRMEPHTDASLIDGLDAGRIDLMLGDPAAFVIADVEERARPLLSMAHIWQGRTFDRTGAVIFVRADSAIVTMQDVSDKRIMGVAANELTGWQLALQEFRKHRLPSDIGASAVFSGGNQREIVYAVQNGLVDVGVIRAGVLERLAAQGVIKMEDFRPVGAVAHPEFPFWVSTPLYPDWVMASLPDVPDAALALLIDTLLQVGENSAESRAANGVVWQAPQNYQSVHELLISLRVRPYENYLTQAAIRIYRAYQWPVLGLLALILASLVFFVREFRRNARLTEAHKDVLRSEARSKQFYRNAIEHHTVFCMLNRDGVISHVNDRFVSALDRSRGSLMDRPLAELMKGTNQQTLEAEIMKAMHAGAPWQGALQLTREDGKSVWVQSTFIPVTGASNSLSEIAIVASDVTKTRAGVSETRFNDTLELIQDKVVVLRPGTLDILHMNTAAVKGLVNARMGGRWKGKQASALISEADFETLKLRCDAIASGPQRRMVWEAEAQDGTTYEISLEYVRPAADAPQIIAIYRDVSERKMVDKAKTEFIATVSHELRTPLTSIKGALGIATSGAVGEMPDKMANLVGMAARSCDRLVVLINDILDIEKIEAGKMDFNMEVFDLTGLVTAALENNAFYTGKLGVTFEALPIPQGESFLTYGDESRLLQVLDNLMSNAAKFSPQGARVMIGLEQQADRLRLIVRDKGEGIPLDAQPTIFDKFTQADSSDTRAKGGTGLGLSIVKLIVEHHQGRVSFMSTEGEGTEFFVDLPRVEGETVLPIPSDNPLADLTLKIAGSDASPLVQAESIAAAAAHRLMALIRAKGIRAEADTGAFTAQMLAASGHDGDSPALRKYFDTDTAAPLAALLAQASIDAGDICAVEIAQVPGVTVVPADHHRDAMELVQAWLWDSLDGQGAAAKTTLLAITPDRELQGWLAARGVASVADAALAQSFMAQNPVDAIAQFSENARYASVTLSPLASGTLPADWPVTLITTRSEVTAGGRGIISKFTSGGGGRGRRRAS</sequence>
<dbReference type="Gene3D" id="3.40.190.10">
    <property type="entry name" value="Periplasmic binding protein-like II"/>
    <property type="match status" value="2"/>
</dbReference>
<dbReference type="PROSITE" id="PS50113">
    <property type="entry name" value="PAC"/>
    <property type="match status" value="1"/>
</dbReference>
<dbReference type="InterPro" id="IPR050736">
    <property type="entry name" value="Sensor_HK_Regulatory"/>
</dbReference>
<dbReference type="InterPro" id="IPR013656">
    <property type="entry name" value="PAS_4"/>
</dbReference>
<evidence type="ECO:0000313" key="9">
    <source>
        <dbReference type="EMBL" id="SFE84902.1"/>
    </source>
</evidence>
<reference evidence="9 10" key="1">
    <citation type="submission" date="2016-10" db="EMBL/GenBank/DDBJ databases">
        <authorList>
            <person name="de Groot N.N."/>
        </authorList>
    </citation>
    <scope>NUCLEOTIDE SEQUENCE [LARGE SCALE GENOMIC DNA]</scope>
    <source>
        <strain evidence="9 10">DSM 11443</strain>
    </source>
</reference>
<dbReference type="SUPFAM" id="SSF55874">
    <property type="entry name" value="ATPase domain of HSP90 chaperone/DNA topoisomerase II/histidine kinase"/>
    <property type="match status" value="1"/>
</dbReference>
<dbReference type="SUPFAM" id="SSF55785">
    <property type="entry name" value="PYP-like sensor domain (PAS domain)"/>
    <property type="match status" value="1"/>
</dbReference>
<organism evidence="9 10">
    <name type="scientific">Sulfitobacter brevis</name>
    <dbReference type="NCBI Taxonomy" id="74348"/>
    <lineage>
        <taxon>Bacteria</taxon>
        <taxon>Pseudomonadati</taxon>
        <taxon>Pseudomonadota</taxon>
        <taxon>Alphaproteobacteria</taxon>
        <taxon>Rhodobacterales</taxon>
        <taxon>Roseobacteraceae</taxon>
        <taxon>Sulfitobacter</taxon>
    </lineage>
</organism>
<dbReference type="GO" id="GO:0000155">
    <property type="term" value="F:phosphorelay sensor kinase activity"/>
    <property type="evidence" value="ECO:0007669"/>
    <property type="project" value="InterPro"/>
</dbReference>
<dbReference type="PANTHER" id="PTHR43711:SF1">
    <property type="entry name" value="HISTIDINE KINASE 1"/>
    <property type="match status" value="1"/>
</dbReference>
<gene>
    <name evidence="9" type="ORF">SAMN04488523_11133</name>
</gene>
<dbReference type="CDD" id="cd00130">
    <property type="entry name" value="PAS"/>
    <property type="match status" value="1"/>
</dbReference>
<evidence type="ECO:0000256" key="1">
    <source>
        <dbReference type="ARBA" id="ARBA00000085"/>
    </source>
</evidence>
<evidence type="ECO:0000256" key="2">
    <source>
        <dbReference type="ARBA" id="ARBA00012438"/>
    </source>
</evidence>
<dbReference type="AlphaFoldDB" id="A0A1I2DW49"/>
<dbReference type="InterPro" id="IPR003661">
    <property type="entry name" value="HisK_dim/P_dom"/>
</dbReference>
<dbReference type="InterPro" id="IPR035965">
    <property type="entry name" value="PAS-like_dom_sf"/>
</dbReference>
<dbReference type="SMART" id="SM00387">
    <property type="entry name" value="HATPase_c"/>
    <property type="match status" value="1"/>
</dbReference>
<keyword evidence="6" id="KW-0902">Two-component regulatory system</keyword>
<dbReference type="RefSeq" id="WP_093924684.1">
    <property type="nucleotide sequence ID" value="NZ_FOMW01000011.1"/>
</dbReference>
<proteinExistence type="predicted"/>
<evidence type="ECO:0000256" key="5">
    <source>
        <dbReference type="ARBA" id="ARBA00022777"/>
    </source>
</evidence>
<dbReference type="CDD" id="cd00082">
    <property type="entry name" value="HisKA"/>
    <property type="match status" value="1"/>
</dbReference>
<dbReference type="InterPro" id="IPR036890">
    <property type="entry name" value="HATPase_C_sf"/>
</dbReference>
<dbReference type="Pfam" id="PF08448">
    <property type="entry name" value="PAS_4"/>
    <property type="match status" value="1"/>
</dbReference>
<dbReference type="OrthoDB" id="7179697at2"/>
<dbReference type="STRING" id="74348.SAMN04488523_11133"/>
<evidence type="ECO:0000256" key="3">
    <source>
        <dbReference type="ARBA" id="ARBA00022553"/>
    </source>
</evidence>
<dbReference type="PROSITE" id="PS50109">
    <property type="entry name" value="HIS_KIN"/>
    <property type="match status" value="1"/>
</dbReference>
<dbReference type="Gene3D" id="3.30.565.10">
    <property type="entry name" value="Histidine kinase-like ATPase, C-terminal domain"/>
    <property type="match status" value="1"/>
</dbReference>
<dbReference type="InterPro" id="IPR036097">
    <property type="entry name" value="HisK_dim/P_sf"/>
</dbReference>
<dbReference type="Pfam" id="PF12974">
    <property type="entry name" value="Phosphonate-bd"/>
    <property type="match status" value="1"/>
</dbReference>
<dbReference type="Proteomes" id="UP000198977">
    <property type="component" value="Unassembled WGS sequence"/>
</dbReference>
<dbReference type="EMBL" id="FOMW01000011">
    <property type="protein sequence ID" value="SFE84902.1"/>
    <property type="molecule type" value="Genomic_DNA"/>
</dbReference>
<dbReference type="InterPro" id="IPR005467">
    <property type="entry name" value="His_kinase_dom"/>
</dbReference>
<dbReference type="NCBIfam" id="TIGR00229">
    <property type="entry name" value="sensory_box"/>
    <property type="match status" value="1"/>
</dbReference>
<dbReference type="CDD" id="cd16922">
    <property type="entry name" value="HATPase_EvgS-ArcB-TorS-like"/>
    <property type="match status" value="1"/>
</dbReference>
<dbReference type="Gene3D" id="1.10.287.130">
    <property type="match status" value="1"/>
</dbReference>
<accession>A0A1I2DW49</accession>
<dbReference type="SUPFAM" id="SSF47384">
    <property type="entry name" value="Homodimeric domain of signal transducing histidine kinase"/>
    <property type="match status" value="1"/>
</dbReference>
<protein>
    <recommendedName>
        <fullName evidence="2">histidine kinase</fullName>
        <ecNumber evidence="2">2.7.13.3</ecNumber>
    </recommendedName>
</protein>
<keyword evidence="4" id="KW-0808">Transferase</keyword>
<evidence type="ECO:0000256" key="4">
    <source>
        <dbReference type="ARBA" id="ARBA00022679"/>
    </source>
</evidence>
<dbReference type="Pfam" id="PF02518">
    <property type="entry name" value="HATPase_c"/>
    <property type="match status" value="1"/>
</dbReference>
<keyword evidence="10" id="KW-1185">Reference proteome</keyword>
<feature type="domain" description="Histidine kinase" evidence="7">
    <location>
        <begin position="647"/>
        <end position="868"/>
    </location>
</feature>
<comment type="catalytic activity">
    <reaction evidence="1">
        <text>ATP + protein L-histidine = ADP + protein N-phospho-L-histidine.</text>
        <dbReference type="EC" id="2.7.13.3"/>
    </reaction>
</comment>
<evidence type="ECO:0000259" key="7">
    <source>
        <dbReference type="PROSITE" id="PS50109"/>
    </source>
</evidence>
<dbReference type="InterPro" id="IPR003594">
    <property type="entry name" value="HATPase_dom"/>
</dbReference>
<dbReference type="SUPFAM" id="SSF53850">
    <property type="entry name" value="Periplasmic binding protein-like II"/>
    <property type="match status" value="1"/>
</dbReference>
<dbReference type="PANTHER" id="PTHR43711">
    <property type="entry name" value="TWO-COMPONENT HISTIDINE KINASE"/>
    <property type="match status" value="1"/>
</dbReference>